<sequence length="79" mass="8558">MQSNSLMHFHFDLTDGRNTMSDAEGVDSADLSEAIEQAGIVIEELRSGGELMDVDGAWELVIKDSGGNELHRIPILSGE</sequence>
<protein>
    <recommendedName>
        <fullName evidence="1">DUF6894 domain-containing protein</fullName>
    </recommendedName>
</protein>
<organism evidence="2 3">
    <name type="scientific">Methylobacterium goesingense</name>
    <dbReference type="NCBI Taxonomy" id="243690"/>
    <lineage>
        <taxon>Bacteria</taxon>
        <taxon>Pseudomonadati</taxon>
        <taxon>Pseudomonadota</taxon>
        <taxon>Alphaproteobacteria</taxon>
        <taxon>Hyphomicrobiales</taxon>
        <taxon>Methylobacteriaceae</taxon>
        <taxon>Methylobacterium</taxon>
    </lineage>
</organism>
<reference evidence="2 3" key="1">
    <citation type="submission" date="2024-06" db="EMBL/GenBank/DDBJ databases">
        <title>Genomic Encyclopedia of Type Strains, Phase IV (KMG-IV): sequencing the most valuable type-strain genomes for metagenomic binning, comparative biology and taxonomic classification.</title>
        <authorList>
            <person name="Goeker M."/>
        </authorList>
    </citation>
    <scope>NUCLEOTIDE SEQUENCE [LARGE SCALE GENOMIC DNA]</scope>
    <source>
        <strain evidence="2 3">DSM 21331</strain>
    </source>
</reference>
<dbReference type="EMBL" id="JBEPMM010000009">
    <property type="protein sequence ID" value="MET3693775.1"/>
    <property type="molecule type" value="Genomic_DNA"/>
</dbReference>
<evidence type="ECO:0000313" key="2">
    <source>
        <dbReference type="EMBL" id="MET3693775.1"/>
    </source>
</evidence>
<keyword evidence="3" id="KW-1185">Reference proteome</keyword>
<dbReference type="Pfam" id="PF21834">
    <property type="entry name" value="DUF6894"/>
    <property type="match status" value="1"/>
</dbReference>
<dbReference type="RefSeq" id="WP_354465799.1">
    <property type="nucleotide sequence ID" value="NZ_JBEPMM010000009.1"/>
</dbReference>
<accession>A0ABV2L7F7</accession>
<dbReference type="InterPro" id="IPR054189">
    <property type="entry name" value="DUF6894"/>
</dbReference>
<name>A0ABV2L7F7_9HYPH</name>
<evidence type="ECO:0000259" key="1">
    <source>
        <dbReference type="Pfam" id="PF21834"/>
    </source>
</evidence>
<gene>
    <name evidence="2" type="ORF">ABID43_003326</name>
</gene>
<proteinExistence type="predicted"/>
<evidence type="ECO:0000313" key="3">
    <source>
        <dbReference type="Proteomes" id="UP001549145"/>
    </source>
</evidence>
<feature type="domain" description="DUF6894" evidence="1">
    <location>
        <begin position="8"/>
        <end position="75"/>
    </location>
</feature>
<dbReference type="Proteomes" id="UP001549145">
    <property type="component" value="Unassembled WGS sequence"/>
</dbReference>
<comment type="caution">
    <text evidence="2">The sequence shown here is derived from an EMBL/GenBank/DDBJ whole genome shotgun (WGS) entry which is preliminary data.</text>
</comment>